<dbReference type="Pfam" id="PF25876">
    <property type="entry name" value="HH_MFP_RND"/>
    <property type="match status" value="1"/>
</dbReference>
<evidence type="ECO:0000259" key="7">
    <source>
        <dbReference type="Pfam" id="PF25967"/>
    </source>
</evidence>
<dbReference type="AlphaFoldDB" id="A0A0F4QHD3"/>
<dbReference type="EMBL" id="JXYA01000045">
    <property type="protein sequence ID" value="KJZ06739.1"/>
    <property type="molecule type" value="Genomic_DNA"/>
</dbReference>
<name>A0A0F4QHD3_9GAMM</name>
<dbReference type="GO" id="GO:0046677">
    <property type="term" value="P:response to antibiotic"/>
    <property type="evidence" value="ECO:0007669"/>
    <property type="project" value="TreeGrafter"/>
</dbReference>
<dbReference type="SUPFAM" id="SSF111369">
    <property type="entry name" value="HlyD-like secretion proteins"/>
    <property type="match status" value="1"/>
</dbReference>
<keyword evidence="9" id="KW-1185">Reference proteome</keyword>
<feature type="domain" description="CusB-like beta-barrel" evidence="6">
    <location>
        <begin position="225"/>
        <end position="289"/>
    </location>
</feature>
<evidence type="ECO:0000313" key="9">
    <source>
        <dbReference type="Proteomes" id="UP000033452"/>
    </source>
</evidence>
<reference evidence="8 9" key="1">
    <citation type="journal article" date="2015" name="BMC Genomics">
        <title>Genome mining reveals unlocked bioactive potential of marine Gram-negative bacteria.</title>
        <authorList>
            <person name="Machado H."/>
            <person name="Sonnenschein E.C."/>
            <person name="Melchiorsen J."/>
            <person name="Gram L."/>
        </authorList>
    </citation>
    <scope>NUCLEOTIDE SEQUENCE [LARGE SCALE GENOMIC DNA]</scope>
    <source>
        <strain evidence="8 9">S2471</strain>
    </source>
</reference>
<evidence type="ECO:0000259" key="4">
    <source>
        <dbReference type="Pfam" id="PF25876"/>
    </source>
</evidence>
<evidence type="ECO:0000256" key="1">
    <source>
        <dbReference type="ARBA" id="ARBA00004519"/>
    </source>
</evidence>
<dbReference type="PROSITE" id="PS51257">
    <property type="entry name" value="PROKAR_LIPOPROTEIN"/>
    <property type="match status" value="1"/>
</dbReference>
<evidence type="ECO:0000313" key="8">
    <source>
        <dbReference type="EMBL" id="KJZ06739.1"/>
    </source>
</evidence>
<dbReference type="Pfam" id="PF25917">
    <property type="entry name" value="BSH_RND"/>
    <property type="match status" value="1"/>
</dbReference>
<gene>
    <name evidence="8" type="ORF">TW77_18210</name>
</gene>
<feature type="chain" id="PRO_5002475262" evidence="3">
    <location>
        <begin position="26"/>
        <end position="388"/>
    </location>
</feature>
<evidence type="ECO:0000259" key="6">
    <source>
        <dbReference type="Pfam" id="PF25954"/>
    </source>
</evidence>
<feature type="domain" description="Multidrug resistance protein MdtA-like barrel-sandwich hybrid" evidence="5">
    <location>
        <begin position="63"/>
        <end position="202"/>
    </location>
</feature>
<keyword evidence="3" id="KW-0732">Signal</keyword>
<comment type="similarity">
    <text evidence="2">Belongs to the membrane fusion protein (MFP) (TC 8.A.1) family.</text>
</comment>
<dbReference type="InterPro" id="IPR058625">
    <property type="entry name" value="MdtA-like_BSH"/>
</dbReference>
<dbReference type="GO" id="GO:0030313">
    <property type="term" value="C:cell envelope"/>
    <property type="evidence" value="ECO:0007669"/>
    <property type="project" value="UniProtKB-SubCell"/>
</dbReference>
<dbReference type="InterPro" id="IPR058627">
    <property type="entry name" value="MdtA-like_C"/>
</dbReference>
<evidence type="ECO:0000259" key="5">
    <source>
        <dbReference type="Pfam" id="PF25917"/>
    </source>
</evidence>
<dbReference type="Gene3D" id="2.40.420.20">
    <property type="match status" value="1"/>
</dbReference>
<proteinExistence type="inferred from homology"/>
<dbReference type="Gene3D" id="2.40.50.100">
    <property type="match status" value="1"/>
</dbReference>
<dbReference type="InterPro" id="IPR058792">
    <property type="entry name" value="Beta-barrel_RND_2"/>
</dbReference>
<comment type="subcellular location">
    <subcellularLocation>
        <location evidence="1">Cell inner membrane</location>
        <topology evidence="1">Lipid-anchor</topology>
    </subcellularLocation>
</comment>
<dbReference type="InterPro" id="IPR058624">
    <property type="entry name" value="MdtA-like_HH"/>
</dbReference>
<sequence length="388" mass="41869">MNKISYTLSAVALALVLSGCSQPNAQEGQQQPPPLTIDVAQVKMAPVQSWHTFTTRLQAPERVVLKPRVSGQVEQMTFKEGERIEKGQTLFRLDPRPFEVQVETLDAQLVSADAALMQAKSEARRAKQLVAEKAMSTELAEQRAATLRQAQANRDAIAAQLKKARLDLEFSQVEAPISGVISRAIVTKGNYVSAGETTLATIVSDQQIYAYFDVDERTWSDKFAGVDATDAVTVQLQRINGGASVPGVVDFIDNEINPNTGTLGVRAVFDAQQHGLKPGAFARISLGSADAATMPLVPERAIGTDLKNRFVLTVDANNTLQYRLVELGERYGAFRAIKSGLEAGDKVAANGPARVGPGMPITPNMVTLNLDDTRLVIAQRDTQLSAAN</sequence>
<evidence type="ECO:0000256" key="2">
    <source>
        <dbReference type="ARBA" id="ARBA00009477"/>
    </source>
</evidence>
<dbReference type="InterPro" id="IPR006143">
    <property type="entry name" value="RND_pump_MFP"/>
</dbReference>
<dbReference type="Proteomes" id="UP000033452">
    <property type="component" value="Unassembled WGS sequence"/>
</dbReference>
<dbReference type="PANTHER" id="PTHR30158:SF26">
    <property type="entry name" value="RESISTANCE-NODULATION-CELL DIVISION (RND) MULTIDRUG EFFLUX MEMBRANE FUSION PROTEIN MEXE"/>
    <property type="match status" value="1"/>
</dbReference>
<dbReference type="OrthoDB" id="9816569at2"/>
<dbReference type="Gene3D" id="1.10.287.470">
    <property type="entry name" value="Helix hairpin bin"/>
    <property type="match status" value="1"/>
</dbReference>
<dbReference type="PATRIC" id="fig|43658.5.peg.3847"/>
<organism evidence="8 9">
    <name type="scientific">Pseudoalteromonas rubra</name>
    <dbReference type="NCBI Taxonomy" id="43658"/>
    <lineage>
        <taxon>Bacteria</taxon>
        <taxon>Pseudomonadati</taxon>
        <taxon>Pseudomonadota</taxon>
        <taxon>Gammaproteobacteria</taxon>
        <taxon>Alteromonadales</taxon>
        <taxon>Pseudoalteromonadaceae</taxon>
        <taxon>Pseudoalteromonas</taxon>
    </lineage>
</organism>
<dbReference type="RefSeq" id="WP_046006407.1">
    <property type="nucleotide sequence ID" value="NZ_JXYA01000045.1"/>
</dbReference>
<dbReference type="Gene3D" id="2.40.30.170">
    <property type="match status" value="1"/>
</dbReference>
<dbReference type="PANTHER" id="PTHR30158">
    <property type="entry name" value="ACRA/E-RELATED COMPONENT OF DRUG EFFLUX TRANSPORTER"/>
    <property type="match status" value="1"/>
</dbReference>
<dbReference type="Pfam" id="PF25967">
    <property type="entry name" value="RND-MFP_C"/>
    <property type="match status" value="1"/>
</dbReference>
<evidence type="ECO:0000256" key="3">
    <source>
        <dbReference type="SAM" id="SignalP"/>
    </source>
</evidence>
<accession>A0A0F4QHD3</accession>
<dbReference type="GO" id="GO:0005886">
    <property type="term" value="C:plasma membrane"/>
    <property type="evidence" value="ECO:0007669"/>
    <property type="project" value="TreeGrafter"/>
</dbReference>
<feature type="domain" description="Multidrug resistance protein MdtA-like C-terminal permuted SH3" evidence="7">
    <location>
        <begin position="296"/>
        <end position="349"/>
    </location>
</feature>
<feature type="signal peptide" evidence="3">
    <location>
        <begin position="1"/>
        <end position="25"/>
    </location>
</feature>
<comment type="caution">
    <text evidence="8">The sequence shown here is derived from an EMBL/GenBank/DDBJ whole genome shotgun (WGS) entry which is preliminary data.</text>
</comment>
<dbReference type="NCBIfam" id="TIGR01730">
    <property type="entry name" value="RND_mfp"/>
    <property type="match status" value="1"/>
</dbReference>
<dbReference type="GO" id="GO:0022857">
    <property type="term" value="F:transmembrane transporter activity"/>
    <property type="evidence" value="ECO:0007669"/>
    <property type="project" value="InterPro"/>
</dbReference>
<dbReference type="Pfam" id="PF25954">
    <property type="entry name" value="Beta-barrel_RND_2"/>
    <property type="match status" value="1"/>
</dbReference>
<feature type="domain" description="Multidrug resistance protein MdtA-like alpha-helical hairpin" evidence="4">
    <location>
        <begin position="103"/>
        <end position="171"/>
    </location>
</feature>
<protein>
    <submittedName>
        <fullName evidence="8">Transporter</fullName>
    </submittedName>
</protein>